<gene>
    <name evidence="3" type="ORF">QQX98_009710</name>
</gene>
<dbReference type="Proteomes" id="UP001498476">
    <property type="component" value="Unassembled WGS sequence"/>
</dbReference>
<evidence type="ECO:0000256" key="1">
    <source>
        <dbReference type="SAM" id="MobiDB-lite"/>
    </source>
</evidence>
<feature type="transmembrane region" description="Helical" evidence="2">
    <location>
        <begin position="144"/>
        <end position="165"/>
    </location>
</feature>
<keyword evidence="2" id="KW-1133">Transmembrane helix</keyword>
<keyword evidence="4" id="KW-1185">Reference proteome</keyword>
<name>A0ABR1GRU3_9HYPO</name>
<accession>A0ABR1GRU3</accession>
<protein>
    <submittedName>
        <fullName evidence="3">Uncharacterized protein</fullName>
    </submittedName>
</protein>
<evidence type="ECO:0000313" key="4">
    <source>
        <dbReference type="Proteomes" id="UP001498476"/>
    </source>
</evidence>
<keyword evidence="2" id="KW-0472">Membrane</keyword>
<evidence type="ECO:0000313" key="3">
    <source>
        <dbReference type="EMBL" id="KAK7408119.1"/>
    </source>
</evidence>
<evidence type="ECO:0000256" key="2">
    <source>
        <dbReference type="SAM" id="Phobius"/>
    </source>
</evidence>
<dbReference type="EMBL" id="JAZAVJ010000198">
    <property type="protein sequence ID" value="KAK7408119.1"/>
    <property type="molecule type" value="Genomic_DNA"/>
</dbReference>
<feature type="region of interest" description="Disordered" evidence="1">
    <location>
        <begin position="1"/>
        <end position="137"/>
    </location>
</feature>
<feature type="transmembrane region" description="Helical" evidence="2">
    <location>
        <begin position="177"/>
        <end position="198"/>
    </location>
</feature>
<proteinExistence type="predicted"/>
<organism evidence="3 4">
    <name type="scientific">Neonectria punicea</name>
    <dbReference type="NCBI Taxonomy" id="979145"/>
    <lineage>
        <taxon>Eukaryota</taxon>
        <taxon>Fungi</taxon>
        <taxon>Dikarya</taxon>
        <taxon>Ascomycota</taxon>
        <taxon>Pezizomycotina</taxon>
        <taxon>Sordariomycetes</taxon>
        <taxon>Hypocreomycetidae</taxon>
        <taxon>Hypocreales</taxon>
        <taxon>Nectriaceae</taxon>
        <taxon>Neonectria</taxon>
    </lineage>
</organism>
<reference evidence="3 4" key="1">
    <citation type="journal article" date="2025" name="Microbiol. Resour. Announc.">
        <title>Draft genome sequences for Neonectria magnoliae and Neonectria punicea, canker pathogens of Liriodendron tulipifera and Acer saccharum in West Virginia.</title>
        <authorList>
            <person name="Petronek H.M."/>
            <person name="Kasson M.T."/>
            <person name="Metheny A.M."/>
            <person name="Stauder C.M."/>
            <person name="Lovett B."/>
            <person name="Lynch S.C."/>
            <person name="Garnas J.R."/>
            <person name="Kasson L.R."/>
            <person name="Stajich J.E."/>
        </authorList>
    </citation>
    <scope>NUCLEOTIDE SEQUENCE [LARGE SCALE GENOMIC DNA]</scope>
    <source>
        <strain evidence="3 4">NRRL 64653</strain>
    </source>
</reference>
<keyword evidence="2" id="KW-0812">Transmembrane</keyword>
<comment type="caution">
    <text evidence="3">The sequence shown here is derived from an EMBL/GenBank/DDBJ whole genome shotgun (WGS) entry which is preliminary data.</text>
</comment>
<sequence length="272" mass="29411">MADRADNLGSLTSRGHSSKRNWAKRGGPDFHQPGLSGHDSHGRHEFTNATTTAHSPPSMSKAPPPPNLNPATRHWRSWREGLSRPAVDGSEATHAKVPSARPASALSTKQTDVAPKRPRVKATHLTPDESTTDKSTKVDGQAKTSLLAALWWLVKLPFSFVFGLLKGTLKVSRKIVNPYGIMMLLLILASIAVAALALRTRSFHPAISSYTSLASSTFTFSSNLMGGSRTEHPGVTEFALPVHGRILRKLKSQGSVLLRASELCLSMERLNG</sequence>